<protein>
    <recommendedName>
        <fullName evidence="3">Lipoprotein</fullName>
    </recommendedName>
</protein>
<dbReference type="Proteomes" id="UP000243507">
    <property type="component" value="Unassembled WGS sequence"/>
</dbReference>
<evidence type="ECO:0000313" key="2">
    <source>
        <dbReference type="Proteomes" id="UP000243507"/>
    </source>
</evidence>
<dbReference type="PROSITE" id="PS51257">
    <property type="entry name" value="PROKAR_LIPOPROTEIN"/>
    <property type="match status" value="1"/>
</dbReference>
<name>A0A2A4CTE2_9RHOB</name>
<proteinExistence type="predicted"/>
<dbReference type="RefSeq" id="WP_096430822.1">
    <property type="nucleotide sequence ID" value="NZ_NTJD01000002.1"/>
</dbReference>
<dbReference type="OrthoDB" id="8592692at2"/>
<sequence length="110" mass="11465">MRALALSALMALALVACKPEPGPPRLEPVGAARVEAERKACEADGGIWSSGAFGSICARRTKDANQSCRKESDCEGVCLARSMTCAPVRPLLGCNEVLTDAGTRATLCVD</sequence>
<accession>A0A2A4CTE2</accession>
<evidence type="ECO:0008006" key="3">
    <source>
        <dbReference type="Google" id="ProtNLM"/>
    </source>
</evidence>
<keyword evidence="2" id="KW-1185">Reference proteome</keyword>
<comment type="caution">
    <text evidence="1">The sequence shown here is derived from an EMBL/GenBank/DDBJ whole genome shotgun (WGS) entry which is preliminary data.</text>
</comment>
<dbReference type="AlphaFoldDB" id="A0A2A4CTE2"/>
<evidence type="ECO:0000313" key="1">
    <source>
        <dbReference type="EMBL" id="PCD77406.1"/>
    </source>
</evidence>
<dbReference type="EMBL" id="NTJD01000002">
    <property type="protein sequence ID" value="PCD77406.1"/>
    <property type="molecule type" value="Genomic_DNA"/>
</dbReference>
<gene>
    <name evidence="1" type="ORF">CLN94_02520</name>
</gene>
<reference evidence="1 2" key="1">
    <citation type="submission" date="2017-09" db="EMBL/GenBank/DDBJ databases">
        <title>A multilocus sequence analysis scheme for characterization of bacteria in the genus Thioclava.</title>
        <authorList>
            <person name="Liu Y."/>
            <person name="Shao Z."/>
        </authorList>
    </citation>
    <scope>NUCLEOTIDE SEQUENCE [LARGE SCALE GENOMIC DNA]</scope>
    <source>
        <strain evidence="1 2">CAU 1312</strain>
    </source>
</reference>
<organism evidence="1 2">
    <name type="scientific">Pseudothioclava arenosa</name>
    <dbReference type="NCBI Taxonomy" id="1795308"/>
    <lineage>
        <taxon>Bacteria</taxon>
        <taxon>Pseudomonadati</taxon>
        <taxon>Pseudomonadota</taxon>
        <taxon>Alphaproteobacteria</taxon>
        <taxon>Rhodobacterales</taxon>
        <taxon>Paracoccaceae</taxon>
        <taxon>Pseudothioclava</taxon>
    </lineage>
</organism>